<evidence type="ECO:0000313" key="1">
    <source>
        <dbReference type="EMBL" id="MPM53019.1"/>
    </source>
</evidence>
<dbReference type="PANTHER" id="PTHR45947">
    <property type="entry name" value="SULFOQUINOVOSYL TRANSFERASE SQD2"/>
    <property type="match status" value="1"/>
</dbReference>
<dbReference type="PANTHER" id="PTHR45947:SF3">
    <property type="entry name" value="SULFOQUINOVOSYL TRANSFERASE SQD2"/>
    <property type="match status" value="1"/>
</dbReference>
<keyword evidence="1" id="KW-0808">Transferase</keyword>
<dbReference type="EC" id="2.4.1.250" evidence="1"/>
<dbReference type="InterPro" id="IPR050194">
    <property type="entry name" value="Glycosyltransferase_grp1"/>
</dbReference>
<comment type="caution">
    <text evidence="1">The sequence shown here is derived from an EMBL/GenBank/DDBJ whole genome shotgun (WGS) entry which is preliminary data.</text>
</comment>
<keyword evidence="1" id="KW-0328">Glycosyltransferase</keyword>
<gene>
    <name evidence="1" type="primary">mshA_77</name>
    <name evidence="1" type="ORF">SDC9_99783</name>
</gene>
<proteinExistence type="predicted"/>
<name>A0A645AIL8_9ZZZZ</name>
<dbReference type="CDD" id="cd03801">
    <property type="entry name" value="GT4_PimA-like"/>
    <property type="match status" value="1"/>
</dbReference>
<dbReference type="GO" id="GO:0102710">
    <property type="term" value="F:D-inositol-3-phosphate glycosyltransferase activity"/>
    <property type="evidence" value="ECO:0007669"/>
    <property type="project" value="UniProtKB-EC"/>
</dbReference>
<organism evidence="1">
    <name type="scientific">bioreactor metagenome</name>
    <dbReference type="NCBI Taxonomy" id="1076179"/>
    <lineage>
        <taxon>unclassified sequences</taxon>
        <taxon>metagenomes</taxon>
        <taxon>ecological metagenomes</taxon>
    </lineage>
</organism>
<accession>A0A645AIL8</accession>
<dbReference type="Gene3D" id="3.40.50.2000">
    <property type="entry name" value="Glycogen Phosphorylase B"/>
    <property type="match status" value="2"/>
</dbReference>
<protein>
    <submittedName>
        <fullName evidence="1">D-inositol-3-phosphate glycosyltransferase</fullName>
        <ecNumber evidence="1">2.4.1.250</ecNumber>
    </submittedName>
</protein>
<sequence>MVHWFHNLELSSDRFRRAYAADRGIVSVAVSRYLARAIENVYRLQPLSVHASLNGVDAAAFRCDERPTRIPVIGHLGRVGIEKGLDVLLDAARILHARGAQFAVQLVGDTNWGEHHENPFSAGVGRQIAELAAAGVDVRRLGHVPRSRIPAALAGSDIHVVPSRWDEPCGLTTLEGLASGQPVVGSATGGTPEVLAGAGLLFPREDPVALADVLEPLVRDADVRRLWGARAAARAAALPWSATWRCLEEALIR</sequence>
<dbReference type="SUPFAM" id="SSF53756">
    <property type="entry name" value="UDP-Glycosyltransferase/glycogen phosphorylase"/>
    <property type="match status" value="1"/>
</dbReference>
<dbReference type="AlphaFoldDB" id="A0A645AIL8"/>
<reference evidence="1" key="1">
    <citation type="submission" date="2019-08" db="EMBL/GenBank/DDBJ databases">
        <authorList>
            <person name="Kucharzyk K."/>
            <person name="Murdoch R.W."/>
            <person name="Higgins S."/>
            <person name="Loffler F."/>
        </authorList>
    </citation>
    <scope>NUCLEOTIDE SEQUENCE</scope>
</reference>
<dbReference type="Pfam" id="PF13692">
    <property type="entry name" value="Glyco_trans_1_4"/>
    <property type="match status" value="1"/>
</dbReference>
<dbReference type="EMBL" id="VSSQ01014136">
    <property type="protein sequence ID" value="MPM53019.1"/>
    <property type="molecule type" value="Genomic_DNA"/>
</dbReference>